<name>Q5P5X1_AROAE</name>
<dbReference type="eggNOG" id="COG3213">
    <property type="taxonomic scope" value="Bacteria"/>
</dbReference>
<feature type="transmembrane region" description="Helical" evidence="1">
    <location>
        <begin position="62"/>
        <end position="80"/>
    </location>
</feature>
<evidence type="ECO:0000313" key="3">
    <source>
        <dbReference type="Proteomes" id="UP000006552"/>
    </source>
</evidence>
<keyword evidence="3" id="KW-1185">Reference proteome</keyword>
<evidence type="ECO:0000313" key="2">
    <source>
        <dbReference type="EMBL" id="CAI07290.1"/>
    </source>
</evidence>
<gene>
    <name evidence="2" type="ORF">ebA2112</name>
</gene>
<accession>Q5P5X1</accession>
<dbReference type="EMBL" id="CR555306">
    <property type="protein sequence ID" value="CAI07290.1"/>
    <property type="molecule type" value="Genomic_DNA"/>
</dbReference>
<keyword evidence="1" id="KW-0812">Transmembrane</keyword>
<feature type="transmembrane region" description="Helical" evidence="1">
    <location>
        <begin position="116"/>
        <end position="137"/>
    </location>
</feature>
<feature type="transmembrane region" description="Helical" evidence="1">
    <location>
        <begin position="92"/>
        <end position="110"/>
    </location>
</feature>
<feature type="transmembrane region" description="Helical" evidence="1">
    <location>
        <begin position="178"/>
        <end position="197"/>
    </location>
</feature>
<feature type="transmembrane region" description="Helical" evidence="1">
    <location>
        <begin position="313"/>
        <end position="332"/>
    </location>
</feature>
<dbReference type="AlphaFoldDB" id="Q5P5X1"/>
<dbReference type="RefSeq" id="WP_011237011.1">
    <property type="nucleotide sequence ID" value="NC_006513.1"/>
</dbReference>
<protein>
    <recommendedName>
        <fullName evidence="4">NnrS family protein</fullName>
    </recommendedName>
</protein>
<dbReference type="HOGENOM" id="CLU_041785_1_0_4"/>
<dbReference type="Proteomes" id="UP000006552">
    <property type="component" value="Chromosome"/>
</dbReference>
<evidence type="ECO:0000256" key="1">
    <source>
        <dbReference type="SAM" id="Phobius"/>
    </source>
</evidence>
<sequence>MLTLRRLWSLDHPVWLCGFRSFFLFAVLSAPLLVLAWGAFIAWGVPLPATPGGAFVWHAHELLFGFGLAAVAGFALTAVPEFTRSPAVGPRAVRLLALSWLTGRVAFWASGAVGTAALIVSALAHLALLAGLIFLLAPRLWRHPERRHLSFLWALIALTLLVAGFYADALSGASPARWLHATLGVLMILIVVALSRISMRIVNASIDTWREKGGTLRDEYRARPPRRNLAIVCIGLYTAVEFVAPGVRLGGWLALAASAALFNLLNDWHVGRPLFRRWPLMLYLVYVLMASGFGLIGFALIGGDGAVSSGRHLLTVGALGLSVFVVVCIAGRTHGGYPLDERRWIPASAALLVAAAVMRAVAGGAGSHGVAWMSAASVAWVLAFALCCAYLAPLFVRARANGGVGCEGPPPTPDGS</sequence>
<feature type="transmembrane region" description="Helical" evidence="1">
    <location>
        <begin position="344"/>
        <end position="365"/>
    </location>
</feature>
<organism evidence="2 3">
    <name type="scientific">Aromatoleum aromaticum (strain DSM 19018 / LMG 30748 / EbN1)</name>
    <name type="common">Azoarcus sp. (strain EbN1)</name>
    <dbReference type="NCBI Taxonomy" id="76114"/>
    <lineage>
        <taxon>Bacteria</taxon>
        <taxon>Pseudomonadati</taxon>
        <taxon>Pseudomonadota</taxon>
        <taxon>Betaproteobacteria</taxon>
        <taxon>Rhodocyclales</taxon>
        <taxon>Rhodocyclaceae</taxon>
        <taxon>Aromatoleum</taxon>
    </lineage>
</organism>
<keyword evidence="1" id="KW-1133">Transmembrane helix</keyword>
<dbReference type="InterPro" id="IPR010266">
    <property type="entry name" value="NnrS"/>
</dbReference>
<reference evidence="2 3" key="1">
    <citation type="journal article" date="2005" name="Arch. Microbiol.">
        <title>The genome sequence of an anaerobic aromatic-degrading denitrifying bacterium, strain EbN1.</title>
        <authorList>
            <person name="Rabus R."/>
            <person name="Kube M."/>
            <person name="Heider J."/>
            <person name="Beck A."/>
            <person name="Heitmann K."/>
            <person name="Widdel F."/>
            <person name="Reinhardt R."/>
        </authorList>
    </citation>
    <scope>NUCLEOTIDE SEQUENCE [LARGE SCALE GENOMIC DNA]</scope>
    <source>
        <strain evidence="2 3">EbN1</strain>
    </source>
</reference>
<feature type="transmembrane region" description="Helical" evidence="1">
    <location>
        <begin position="149"/>
        <end position="166"/>
    </location>
</feature>
<feature type="transmembrane region" description="Helical" evidence="1">
    <location>
        <begin position="371"/>
        <end position="392"/>
    </location>
</feature>
<dbReference type="OrthoDB" id="9770040at2"/>
<dbReference type="KEGG" id="eba:ebA2112"/>
<keyword evidence="1" id="KW-0472">Membrane</keyword>
<dbReference type="STRING" id="76114.ebA2112"/>
<feature type="transmembrane region" description="Helical" evidence="1">
    <location>
        <begin position="21"/>
        <end position="42"/>
    </location>
</feature>
<proteinExistence type="predicted"/>
<evidence type="ECO:0008006" key="4">
    <source>
        <dbReference type="Google" id="ProtNLM"/>
    </source>
</evidence>
<dbReference type="Pfam" id="PF05940">
    <property type="entry name" value="NnrS"/>
    <property type="match status" value="1"/>
</dbReference>
<feature type="transmembrane region" description="Helical" evidence="1">
    <location>
        <begin position="280"/>
        <end position="301"/>
    </location>
</feature>